<keyword evidence="3" id="KW-1185">Reference proteome</keyword>
<evidence type="ECO:0000313" key="3">
    <source>
        <dbReference type="Proteomes" id="UP000189739"/>
    </source>
</evidence>
<dbReference type="EMBL" id="MBTF01000034">
    <property type="protein sequence ID" value="OOQ58338.1"/>
    <property type="molecule type" value="Genomic_DNA"/>
</dbReference>
<dbReference type="OrthoDB" id="1494506at2"/>
<sequence>MGLKNVFELTNHWKRCGVYMPPDEFGLLDHRLRNEGILLPQDFIDLYRVSNGTSDWDDSSITFYGVGGLITMGSRFSLPENHSMQSVVIFADYMDESWWYGVNLNQEGYEIVIISSGDKLNIVARSLDEFIQLYLADSDILSNYI</sequence>
<proteinExistence type="predicted"/>
<evidence type="ECO:0000259" key="1">
    <source>
        <dbReference type="Pfam" id="PF09346"/>
    </source>
</evidence>
<dbReference type="Proteomes" id="UP000189739">
    <property type="component" value="Unassembled WGS sequence"/>
</dbReference>
<gene>
    <name evidence="2" type="ORF">BC343_11940</name>
</gene>
<feature type="domain" description="Knr4/Smi1-like" evidence="1">
    <location>
        <begin position="36"/>
        <end position="132"/>
    </location>
</feature>
<organism evidence="2 3">
    <name type="scientific">Mucilaginibacter pedocola</name>
    <dbReference type="NCBI Taxonomy" id="1792845"/>
    <lineage>
        <taxon>Bacteria</taxon>
        <taxon>Pseudomonadati</taxon>
        <taxon>Bacteroidota</taxon>
        <taxon>Sphingobacteriia</taxon>
        <taxon>Sphingobacteriales</taxon>
        <taxon>Sphingobacteriaceae</taxon>
        <taxon>Mucilaginibacter</taxon>
    </lineage>
</organism>
<dbReference type="SUPFAM" id="SSF160631">
    <property type="entry name" value="SMI1/KNR4-like"/>
    <property type="match status" value="1"/>
</dbReference>
<comment type="caution">
    <text evidence="2">The sequence shown here is derived from an EMBL/GenBank/DDBJ whole genome shotgun (WGS) entry which is preliminary data.</text>
</comment>
<reference evidence="2 3" key="1">
    <citation type="submission" date="2016-07" db="EMBL/GenBank/DDBJ databases">
        <title>Genomic analysis of zinc-resistant bacterium Mucilaginibacter pedocola TBZ30.</title>
        <authorList>
            <person name="Huang J."/>
            <person name="Tang J."/>
        </authorList>
    </citation>
    <scope>NUCLEOTIDE SEQUENCE [LARGE SCALE GENOMIC DNA]</scope>
    <source>
        <strain evidence="2 3">TBZ30</strain>
    </source>
</reference>
<dbReference type="Gene3D" id="3.40.1580.10">
    <property type="entry name" value="SMI1/KNR4-like"/>
    <property type="match status" value="1"/>
</dbReference>
<dbReference type="Pfam" id="PF09346">
    <property type="entry name" value="SMI1_KNR4"/>
    <property type="match status" value="1"/>
</dbReference>
<protein>
    <recommendedName>
        <fullName evidence="1">Knr4/Smi1-like domain-containing protein</fullName>
    </recommendedName>
</protein>
<evidence type="ECO:0000313" key="2">
    <source>
        <dbReference type="EMBL" id="OOQ58338.1"/>
    </source>
</evidence>
<dbReference type="InterPro" id="IPR018958">
    <property type="entry name" value="Knr4/Smi1-like_dom"/>
</dbReference>
<dbReference type="RefSeq" id="WP_078350087.1">
    <property type="nucleotide sequence ID" value="NZ_MBTF01000034.1"/>
</dbReference>
<name>A0A1S9PCM2_9SPHI</name>
<dbReference type="InterPro" id="IPR037883">
    <property type="entry name" value="Knr4/Smi1-like_sf"/>
</dbReference>
<dbReference type="AlphaFoldDB" id="A0A1S9PCM2"/>
<accession>A0A1S9PCM2</accession>